<accession>A0A5P2G9T3</accession>
<keyword evidence="6 7" id="KW-0998">Cell outer membrane</keyword>
<evidence type="ECO:0000313" key="9">
    <source>
        <dbReference type="EMBL" id="QES88291.1"/>
    </source>
</evidence>
<organism evidence="9 10">
    <name type="scientific">Rhizosphaericola mali</name>
    <dbReference type="NCBI Taxonomy" id="2545455"/>
    <lineage>
        <taxon>Bacteria</taxon>
        <taxon>Pseudomonadati</taxon>
        <taxon>Bacteroidota</taxon>
        <taxon>Chitinophagia</taxon>
        <taxon>Chitinophagales</taxon>
        <taxon>Chitinophagaceae</taxon>
        <taxon>Rhizosphaericola</taxon>
    </lineage>
</organism>
<evidence type="ECO:0000256" key="5">
    <source>
        <dbReference type="ARBA" id="ARBA00023136"/>
    </source>
</evidence>
<evidence type="ECO:0000313" key="10">
    <source>
        <dbReference type="Proteomes" id="UP000292424"/>
    </source>
</evidence>
<keyword evidence="2 7" id="KW-0813">Transport</keyword>
<dbReference type="RefSeq" id="WP_131329178.1">
    <property type="nucleotide sequence ID" value="NZ_CP044016.1"/>
</dbReference>
<comment type="subcellular location">
    <subcellularLocation>
        <location evidence="1 7">Cell outer membrane</location>
        <topology evidence="1 7">Multi-pass membrane protein</topology>
    </subcellularLocation>
</comment>
<feature type="domain" description="TonB-dependent receptor plug" evidence="8">
    <location>
        <begin position="126"/>
        <end position="241"/>
    </location>
</feature>
<evidence type="ECO:0000256" key="1">
    <source>
        <dbReference type="ARBA" id="ARBA00004571"/>
    </source>
</evidence>
<dbReference type="InterPro" id="IPR037066">
    <property type="entry name" value="Plug_dom_sf"/>
</dbReference>
<evidence type="ECO:0000256" key="6">
    <source>
        <dbReference type="ARBA" id="ARBA00023237"/>
    </source>
</evidence>
<dbReference type="NCBIfam" id="TIGR04056">
    <property type="entry name" value="OMP_RagA_SusC"/>
    <property type="match status" value="1"/>
</dbReference>
<keyword evidence="4 7" id="KW-0812">Transmembrane</keyword>
<comment type="similarity">
    <text evidence="7">Belongs to the TonB-dependent receptor family.</text>
</comment>
<dbReference type="PROSITE" id="PS52016">
    <property type="entry name" value="TONB_DEPENDENT_REC_3"/>
    <property type="match status" value="1"/>
</dbReference>
<evidence type="ECO:0000256" key="3">
    <source>
        <dbReference type="ARBA" id="ARBA00022452"/>
    </source>
</evidence>
<dbReference type="SUPFAM" id="SSF49464">
    <property type="entry name" value="Carboxypeptidase regulatory domain-like"/>
    <property type="match status" value="1"/>
</dbReference>
<dbReference type="OrthoDB" id="830178at2"/>
<dbReference type="SUPFAM" id="SSF56935">
    <property type="entry name" value="Porins"/>
    <property type="match status" value="1"/>
</dbReference>
<sequence>MKNIYKFLPLSWLIVAFLFSIDGIAQQDKIEVTGQVVSARSHKSVAGANVSFGDSSVTITDINGNFKIKVSNLYATISIAAADYQSIDYALSGKQQLVINLWEAHFSAIEDEHIFPWGRLKNRYSASSVINEEMSETRNLPFETVDNYLQGRVAGLKVVRRSGTPGIGSNLQLYGINSLYGTNTPLILLDGVIYNSPSNNQQLIEGYFFNPLKDIDIRDIASVTLVRDALSTYGTKAANGVLFINTKKANQEATTINFAVSGTYNIQPQNLSLLNAKQYRLYAADLVQSQGNDNESLNDISFLNDEVKNSDYYMYHNSVNWQNQVFHPSFGKDVYLSVAGGDNIAKYALSLGYQKNDDVYTGNFGWGRYFTRFNADFNISKKVKATTNIAFTHNNQNLFDQGLTLKTSPLWLALLKSPLVSVNERGDNGEVSPNLSGVDTFGIGNPLAILQNGNTNSKNYRFLGNLKIQYQINEHWNLETQFGITFDKSRSKYFVPRLGVASDTLFNAIAYSRLGNQVQRYSSLYDDTRINYDNHSSQKHLQWMLGIRYQRFKDENMSIRSYNSSTDDFTSVGNGTNALREVFGEIGNAHWINNYMQLNYTIRQKYIFQGNLNVDASSRFGKQVANALRIGGNSFAVLPSFGATWIISSEQFWKKITWINLLKIRSSIGLAGNDDIGDYSSKGYYTTQNLLGYQGIVRGNIANSHLQWETNRKFTIGVDLAALDNKLQISFDFYNNRTNNLLTYRSLPAASGLEYLAENRGALSNRGFSLDFQYRILNSAFVWDAGVNISSYKNKVLRLPNGAIENSFAGGSFITSVGYAANSFYGYEANGIFRTTTEANAASLQYYDEKGHLNFFQAGDAHFTDLNGDHIIDNADRKIIGNPNPKWVGGFTQNFTYKKISLNALFSFSQGNEIYNYVRQELESNLNYSNQLSTLQNRWRIEGQNTDIPKVTYGDPAGNNRFSTRWIEDGSYVRLRTLSLGYDLDIFQKQFRSFHIYASASNLFTWTKYKGFDPEFSASESIYGQGVDAGLNPLYKTINFGIQVGL</sequence>
<keyword evidence="10" id="KW-1185">Reference proteome</keyword>
<dbReference type="InterPro" id="IPR023996">
    <property type="entry name" value="TonB-dep_OMP_SusC/RagA"/>
</dbReference>
<dbReference type="EMBL" id="CP044016">
    <property type="protein sequence ID" value="QES88291.1"/>
    <property type="molecule type" value="Genomic_DNA"/>
</dbReference>
<dbReference type="Proteomes" id="UP000292424">
    <property type="component" value="Chromosome"/>
</dbReference>
<evidence type="ECO:0000256" key="2">
    <source>
        <dbReference type="ARBA" id="ARBA00022448"/>
    </source>
</evidence>
<evidence type="ECO:0000259" key="8">
    <source>
        <dbReference type="Pfam" id="PF07715"/>
    </source>
</evidence>
<evidence type="ECO:0000256" key="7">
    <source>
        <dbReference type="PROSITE-ProRule" id="PRU01360"/>
    </source>
</evidence>
<dbReference type="Gene3D" id="2.170.130.10">
    <property type="entry name" value="TonB-dependent receptor, plug domain"/>
    <property type="match status" value="1"/>
</dbReference>
<dbReference type="GO" id="GO:0009279">
    <property type="term" value="C:cell outer membrane"/>
    <property type="evidence" value="ECO:0007669"/>
    <property type="project" value="UniProtKB-SubCell"/>
</dbReference>
<dbReference type="AlphaFoldDB" id="A0A5P2G9T3"/>
<reference evidence="9 10" key="1">
    <citation type="submission" date="2019-09" db="EMBL/GenBank/DDBJ databases">
        <title>Complete genome sequence of Arachidicoccus sp. B3-10 isolated from apple orchard soil.</title>
        <authorList>
            <person name="Kim H.S."/>
            <person name="Han K.-I."/>
            <person name="Suh M.K."/>
            <person name="Lee K.C."/>
            <person name="Eom M.K."/>
            <person name="Kim J.-S."/>
            <person name="Kang S.W."/>
            <person name="Sin Y."/>
            <person name="Lee J.-S."/>
        </authorList>
    </citation>
    <scope>NUCLEOTIDE SEQUENCE [LARGE SCALE GENOMIC DNA]</scope>
    <source>
        <strain evidence="9 10">B3-10</strain>
    </source>
</reference>
<dbReference type="InterPro" id="IPR036942">
    <property type="entry name" value="Beta-barrel_TonB_sf"/>
</dbReference>
<proteinExistence type="inferred from homology"/>
<name>A0A5P2G9T3_9BACT</name>
<evidence type="ECO:0000256" key="4">
    <source>
        <dbReference type="ARBA" id="ARBA00022692"/>
    </source>
</evidence>
<dbReference type="InterPro" id="IPR039426">
    <property type="entry name" value="TonB-dep_rcpt-like"/>
</dbReference>
<dbReference type="Gene3D" id="2.40.170.20">
    <property type="entry name" value="TonB-dependent receptor, beta-barrel domain"/>
    <property type="match status" value="1"/>
</dbReference>
<keyword evidence="3 7" id="KW-1134">Transmembrane beta strand</keyword>
<dbReference type="InterPro" id="IPR012910">
    <property type="entry name" value="Plug_dom"/>
</dbReference>
<gene>
    <name evidence="9" type="ORF">E0W69_006285</name>
</gene>
<dbReference type="Pfam" id="PF07715">
    <property type="entry name" value="Plug"/>
    <property type="match status" value="1"/>
</dbReference>
<dbReference type="InterPro" id="IPR008969">
    <property type="entry name" value="CarboxyPept-like_regulatory"/>
</dbReference>
<protein>
    <submittedName>
        <fullName evidence="9">SusC/RagA family TonB-linked outer membrane protein</fullName>
    </submittedName>
</protein>
<dbReference type="KEGG" id="arac:E0W69_006285"/>
<keyword evidence="5 7" id="KW-0472">Membrane</keyword>